<reference evidence="5 6" key="1">
    <citation type="submission" date="2016-04" db="EMBL/GenBank/DDBJ databases">
        <title>Evolutionary innovation and constraint leading to complex multicellularity in the Ascomycota.</title>
        <authorList>
            <person name="Cisse O."/>
            <person name="Nguyen A."/>
            <person name="Hewitt D.A."/>
            <person name="Jedd G."/>
            <person name="Stajich J.E."/>
        </authorList>
    </citation>
    <scope>NUCLEOTIDE SEQUENCE [LARGE SCALE GENOMIC DNA]</scope>
    <source>
        <strain evidence="5 6">DAH-3</strain>
    </source>
</reference>
<evidence type="ECO:0000256" key="1">
    <source>
        <dbReference type="ARBA" id="ARBA00004604"/>
    </source>
</evidence>
<evidence type="ECO:0000256" key="3">
    <source>
        <dbReference type="ARBA" id="ARBA00023242"/>
    </source>
</evidence>
<proteinExistence type="inferred from homology"/>
<dbReference type="InterPro" id="IPR008999">
    <property type="entry name" value="Actin-crosslinking"/>
</dbReference>
<dbReference type="GO" id="GO:0005730">
    <property type="term" value="C:nucleolus"/>
    <property type="evidence" value="ECO:0007669"/>
    <property type="project" value="UniProtKB-SubCell"/>
</dbReference>
<dbReference type="PANTHER" id="PTHR12928">
    <property type="entry name" value="FRG1 PROTEIN"/>
    <property type="match status" value="1"/>
</dbReference>
<keyword evidence="3" id="KW-0539">Nucleus</keyword>
<dbReference type="CDD" id="cd23339">
    <property type="entry name" value="beta-trefoil_FSCN_fungal_FRG1-like"/>
    <property type="match status" value="1"/>
</dbReference>
<dbReference type="SUPFAM" id="SSF50405">
    <property type="entry name" value="Actin-crosslinking proteins"/>
    <property type="match status" value="1"/>
</dbReference>
<dbReference type="EMBL" id="LXFE01000119">
    <property type="protein sequence ID" value="OLL27135.1"/>
    <property type="molecule type" value="Genomic_DNA"/>
</dbReference>
<organism evidence="5 6">
    <name type="scientific">Neolecta irregularis (strain DAH-3)</name>
    <dbReference type="NCBI Taxonomy" id="1198029"/>
    <lineage>
        <taxon>Eukaryota</taxon>
        <taxon>Fungi</taxon>
        <taxon>Dikarya</taxon>
        <taxon>Ascomycota</taxon>
        <taxon>Taphrinomycotina</taxon>
        <taxon>Neolectales</taxon>
        <taxon>Neolectaceae</taxon>
        <taxon>Neolecta</taxon>
    </lineage>
</organism>
<sequence length="258" mass="29290">MSEYTITTKKLTFKGESKKKRKRKDPETSQNNNHEDDGDPEGWTFPTSLELLSGPLILISRACLGAPLALSCDPIGKLFTSKLSENLEPEDVRQVWVITTVGGTEKFALKSHTGKYLSVDKFGSLTANTEAIGLMEAWSLERVTDNGWTLKSKIEKYVSIGKVQNGYEIRGDSEHLTENEIFILRVQKRFLKRRLAEAKKVEDQKKPHKVSRSELERLVGKKLTDERVKELRKADKEGLLNEALLDLRVKKKNDRYAG</sequence>
<dbReference type="STRING" id="1198029.A0A1U7LWS7"/>
<keyword evidence="6" id="KW-1185">Reference proteome</keyword>
<evidence type="ECO:0000313" key="6">
    <source>
        <dbReference type="Proteomes" id="UP000186594"/>
    </source>
</evidence>
<dbReference type="OrthoDB" id="5539371at2759"/>
<dbReference type="Proteomes" id="UP000186594">
    <property type="component" value="Unassembled WGS sequence"/>
</dbReference>
<protein>
    <submittedName>
        <fullName evidence="5">Protein frg1</fullName>
    </submittedName>
</protein>
<dbReference type="PANTHER" id="PTHR12928:SF0">
    <property type="entry name" value="FSHD REGION GENE 1"/>
    <property type="match status" value="1"/>
</dbReference>
<dbReference type="GO" id="GO:0071013">
    <property type="term" value="C:catalytic step 2 spliceosome"/>
    <property type="evidence" value="ECO:0007669"/>
    <property type="project" value="TreeGrafter"/>
</dbReference>
<dbReference type="AlphaFoldDB" id="A0A1U7LWS7"/>
<comment type="similarity">
    <text evidence="2">Belongs to the FRG1 family.</text>
</comment>
<dbReference type="InterPro" id="IPR010414">
    <property type="entry name" value="FRG1"/>
</dbReference>
<name>A0A1U7LWS7_NEOID</name>
<evidence type="ECO:0000256" key="4">
    <source>
        <dbReference type="SAM" id="MobiDB-lite"/>
    </source>
</evidence>
<comment type="subcellular location">
    <subcellularLocation>
        <location evidence="1">Nucleus</location>
        <location evidence="1">Nucleolus</location>
    </subcellularLocation>
</comment>
<evidence type="ECO:0000313" key="5">
    <source>
        <dbReference type="EMBL" id="OLL27135.1"/>
    </source>
</evidence>
<dbReference type="Pfam" id="PF06229">
    <property type="entry name" value="FRG1"/>
    <property type="match status" value="1"/>
</dbReference>
<evidence type="ECO:0000256" key="2">
    <source>
        <dbReference type="ARBA" id="ARBA00010878"/>
    </source>
</evidence>
<comment type="caution">
    <text evidence="5">The sequence shown here is derived from an EMBL/GenBank/DDBJ whole genome shotgun (WGS) entry which is preliminary data.</text>
</comment>
<dbReference type="GO" id="GO:0051015">
    <property type="term" value="F:actin filament binding"/>
    <property type="evidence" value="ECO:0007669"/>
    <property type="project" value="TreeGrafter"/>
</dbReference>
<gene>
    <name evidence="5" type="ORF">NEOLI_000431</name>
</gene>
<dbReference type="OMA" id="ACDVNGK"/>
<accession>A0A1U7LWS7</accession>
<dbReference type="Gene3D" id="2.80.10.50">
    <property type="match status" value="1"/>
</dbReference>
<feature type="region of interest" description="Disordered" evidence="4">
    <location>
        <begin position="15"/>
        <end position="42"/>
    </location>
</feature>